<reference evidence="2" key="1">
    <citation type="journal article" date="2018" name="Aquaculture">
        <title>Complete genome sequence of a white spot syndrome virus associated with a disease incursion in Australia.</title>
        <authorList>
            <person name="Oakey J."/>
            <person name="Smith C.S."/>
        </authorList>
    </citation>
    <scope>NUCLEOTIDE SEQUENCE [LARGE SCALE GENOMIC DNA]</scope>
    <source>
        <strain evidence="2">WSSV-AU</strain>
    </source>
</reference>
<protein>
    <submittedName>
        <fullName evidence="2">ORF1074</fullName>
    </submittedName>
</protein>
<accession>A0A2D3I713</accession>
<proteinExistence type="predicted"/>
<evidence type="ECO:0000256" key="1">
    <source>
        <dbReference type="SAM" id="MobiDB-lite"/>
    </source>
</evidence>
<feature type="compositionally biased region" description="Low complexity" evidence="1">
    <location>
        <begin position="37"/>
        <end position="63"/>
    </location>
</feature>
<dbReference type="EMBL" id="MF768985">
    <property type="protein sequence ID" value="ATU84144.1"/>
    <property type="molecule type" value="Genomic_DNA"/>
</dbReference>
<organism evidence="2">
    <name type="scientific">White spot syndrome virus</name>
    <dbReference type="NCBI Taxonomy" id="342409"/>
    <lineage>
        <taxon>Viruses</taxon>
        <taxon>Viruses incertae sedis</taxon>
        <taxon>Naldaviricetes</taxon>
        <taxon>Nimaviridae</taxon>
        <taxon>Whispovirus</taxon>
    </lineage>
</organism>
<dbReference type="Proteomes" id="UP000267516">
    <property type="component" value="Segment"/>
</dbReference>
<name>A0A2D3I713_9VIRU</name>
<feature type="region of interest" description="Disordered" evidence="1">
    <location>
        <begin position="27"/>
        <end position="63"/>
    </location>
</feature>
<evidence type="ECO:0000313" key="2">
    <source>
        <dbReference type="EMBL" id="ATU84144.1"/>
    </source>
</evidence>
<sequence>MLIILTETPRLDSSANWRICICLASSSSSRNGLPKASASSSELKNSSPSSSYSSPLPSMRTGK</sequence>